<gene>
    <name evidence="6" type="ORF">J2S42_006602</name>
</gene>
<evidence type="ECO:0000256" key="4">
    <source>
        <dbReference type="SAM" id="Phobius"/>
    </source>
</evidence>
<keyword evidence="1" id="KW-0805">Transcription regulation</keyword>
<keyword evidence="7" id="KW-1185">Reference proteome</keyword>
<reference evidence="6 7" key="1">
    <citation type="submission" date="2023-07" db="EMBL/GenBank/DDBJ databases">
        <title>Sequencing the genomes of 1000 actinobacteria strains.</title>
        <authorList>
            <person name="Klenk H.-P."/>
        </authorList>
    </citation>
    <scope>NUCLEOTIDE SEQUENCE [LARGE SCALE GENOMIC DNA]</scope>
    <source>
        <strain evidence="6 7">DSM 44709</strain>
    </source>
</reference>
<feature type="compositionally biased region" description="Low complexity" evidence="3">
    <location>
        <begin position="116"/>
        <end position="133"/>
    </location>
</feature>
<evidence type="ECO:0000256" key="2">
    <source>
        <dbReference type="ARBA" id="ARBA00023163"/>
    </source>
</evidence>
<organism evidence="6 7">
    <name type="scientific">Catenuloplanes indicus</name>
    <dbReference type="NCBI Taxonomy" id="137267"/>
    <lineage>
        <taxon>Bacteria</taxon>
        <taxon>Bacillati</taxon>
        <taxon>Actinomycetota</taxon>
        <taxon>Actinomycetes</taxon>
        <taxon>Micromonosporales</taxon>
        <taxon>Micromonosporaceae</taxon>
        <taxon>Catenuloplanes</taxon>
    </lineage>
</organism>
<dbReference type="Proteomes" id="UP001240236">
    <property type="component" value="Unassembled WGS sequence"/>
</dbReference>
<keyword evidence="4" id="KW-0812">Transmembrane</keyword>
<accession>A0AAE4B3B8</accession>
<evidence type="ECO:0000313" key="7">
    <source>
        <dbReference type="Proteomes" id="UP001240236"/>
    </source>
</evidence>
<dbReference type="InterPro" id="IPR041916">
    <property type="entry name" value="Anti_sigma_zinc_sf"/>
</dbReference>
<dbReference type="EMBL" id="JAUSUZ010000001">
    <property type="protein sequence ID" value="MDQ0369933.1"/>
    <property type="molecule type" value="Genomic_DNA"/>
</dbReference>
<feature type="compositionally biased region" description="Basic and acidic residues" evidence="3">
    <location>
        <begin position="90"/>
        <end position="115"/>
    </location>
</feature>
<comment type="caution">
    <text evidence="6">The sequence shown here is derived from an EMBL/GenBank/DDBJ whole genome shotgun (WGS) entry which is preliminary data.</text>
</comment>
<feature type="domain" description="Putative zinc-finger" evidence="5">
    <location>
        <begin position="9"/>
        <end position="40"/>
    </location>
</feature>
<feature type="region of interest" description="Disordered" evidence="3">
    <location>
        <begin position="89"/>
        <end position="138"/>
    </location>
</feature>
<dbReference type="Pfam" id="PF13490">
    <property type="entry name" value="zf-HC2"/>
    <property type="match status" value="1"/>
</dbReference>
<dbReference type="Gene3D" id="1.10.10.1320">
    <property type="entry name" value="Anti-sigma factor, zinc-finger domain"/>
    <property type="match status" value="1"/>
</dbReference>
<dbReference type="AlphaFoldDB" id="A0AAE4B3B8"/>
<dbReference type="RefSeq" id="WP_307245528.1">
    <property type="nucleotide sequence ID" value="NZ_JAUSUZ010000001.1"/>
</dbReference>
<evidence type="ECO:0000259" key="5">
    <source>
        <dbReference type="Pfam" id="PF13490"/>
    </source>
</evidence>
<evidence type="ECO:0000256" key="1">
    <source>
        <dbReference type="ARBA" id="ARBA00023015"/>
    </source>
</evidence>
<evidence type="ECO:0000256" key="3">
    <source>
        <dbReference type="SAM" id="MobiDB-lite"/>
    </source>
</evidence>
<feature type="transmembrane region" description="Helical" evidence="4">
    <location>
        <begin position="140"/>
        <end position="163"/>
    </location>
</feature>
<evidence type="ECO:0000313" key="6">
    <source>
        <dbReference type="EMBL" id="MDQ0369933.1"/>
    </source>
</evidence>
<keyword evidence="4" id="KW-0472">Membrane</keyword>
<protein>
    <submittedName>
        <fullName evidence="6">Anti-sigma factor RsiW</fullName>
    </submittedName>
</protein>
<keyword evidence="2" id="KW-0804">Transcription</keyword>
<sequence>MDDTDRHPVTELLGAYYMDALPIEQGDEIERHLAECARCRETADEVIELVATLALVEGEGRQQVIDEFGAGAATSVAGAAPEVVPVVSVRRPEEQPESRPEQRPDQPARGSRDRTGPPGSRRPSGAPGPGSQRPRSRRRALAVTGALFAVAVIAAGLAGVALFRGLTGSPADGYETVAATGREGAASLSVVVSEQEEGDVLVEATVSGLTAGTGYRLYATTADGEIALVASWTDTGQAQNPSGRLDVEIAALVSFTVTGPGGGPVVTADFRTATSSTPPR</sequence>
<dbReference type="InterPro" id="IPR027383">
    <property type="entry name" value="Znf_put"/>
</dbReference>
<keyword evidence="4" id="KW-1133">Transmembrane helix</keyword>
<proteinExistence type="predicted"/>
<name>A0AAE4B3B8_9ACTN</name>